<comment type="caution">
    <text evidence="8">The sequence shown here is derived from an EMBL/GenBank/DDBJ whole genome shotgun (WGS) entry which is preliminary data.</text>
</comment>
<feature type="domain" description="Semialdehyde dehydrogenase NAD-binding" evidence="7">
    <location>
        <begin position="4"/>
        <end position="136"/>
    </location>
</feature>
<dbReference type="InterPro" id="IPR000534">
    <property type="entry name" value="Semialdehyde_DH_NAD-bd"/>
</dbReference>
<comment type="catalytic activity">
    <reaction evidence="5">
        <text>N-acetyl-L-glutamate 5-semialdehyde + phosphate + NADP(+) = N-acetyl-L-glutamyl 5-phosphate + NADPH + H(+)</text>
        <dbReference type="Rhea" id="RHEA:21588"/>
        <dbReference type="ChEBI" id="CHEBI:15378"/>
        <dbReference type="ChEBI" id="CHEBI:29123"/>
        <dbReference type="ChEBI" id="CHEBI:43474"/>
        <dbReference type="ChEBI" id="CHEBI:57783"/>
        <dbReference type="ChEBI" id="CHEBI:57936"/>
        <dbReference type="ChEBI" id="CHEBI:58349"/>
        <dbReference type="EC" id="1.2.1.38"/>
    </reaction>
</comment>
<feature type="active site" evidence="5 6">
    <location>
        <position position="151"/>
    </location>
</feature>
<gene>
    <name evidence="5" type="primary">argC</name>
    <name evidence="8" type="ORF">FQ330_00285</name>
</gene>
<name>A0A5M8QTS9_9MICO</name>
<dbReference type="RefSeq" id="WP_146354273.1">
    <property type="nucleotide sequence ID" value="NZ_VOIR01000002.1"/>
</dbReference>
<accession>A0A5M8QTS9</accession>
<organism evidence="8 9">
    <name type="scientific">Agrococcus sediminis</name>
    <dbReference type="NCBI Taxonomy" id="2599924"/>
    <lineage>
        <taxon>Bacteria</taxon>
        <taxon>Bacillati</taxon>
        <taxon>Actinomycetota</taxon>
        <taxon>Actinomycetes</taxon>
        <taxon>Micrococcales</taxon>
        <taxon>Microbacteriaceae</taxon>
        <taxon>Agrococcus</taxon>
    </lineage>
</organism>
<dbReference type="CDD" id="cd23934">
    <property type="entry name" value="AGPR_1_C"/>
    <property type="match status" value="1"/>
</dbReference>
<comment type="subcellular location">
    <subcellularLocation>
        <location evidence="5">Cytoplasm</location>
    </subcellularLocation>
</comment>
<dbReference type="Proteomes" id="UP000323221">
    <property type="component" value="Unassembled WGS sequence"/>
</dbReference>
<evidence type="ECO:0000259" key="7">
    <source>
        <dbReference type="SMART" id="SM00859"/>
    </source>
</evidence>
<evidence type="ECO:0000256" key="2">
    <source>
        <dbReference type="ARBA" id="ARBA00022605"/>
    </source>
</evidence>
<dbReference type="AlphaFoldDB" id="A0A5M8QTS9"/>
<comment type="similarity">
    <text evidence="5">Belongs to the NAGSA dehydrogenase family. Type 1 subfamily.</text>
</comment>
<dbReference type="Pfam" id="PF01118">
    <property type="entry name" value="Semialdhyde_dh"/>
    <property type="match status" value="1"/>
</dbReference>
<dbReference type="OrthoDB" id="9801289at2"/>
<keyword evidence="2 5" id="KW-0028">Amino-acid biosynthesis</keyword>
<keyword evidence="1 5" id="KW-0055">Arginine biosynthesis</keyword>
<dbReference type="InterPro" id="IPR023013">
    <property type="entry name" value="AGPR_AS"/>
</dbReference>
<dbReference type="UniPathway" id="UPA00068">
    <property type="reaction ID" value="UER00108"/>
</dbReference>
<dbReference type="GO" id="GO:0003942">
    <property type="term" value="F:N-acetyl-gamma-glutamyl-phosphate reductase activity"/>
    <property type="evidence" value="ECO:0007669"/>
    <property type="project" value="UniProtKB-UniRule"/>
</dbReference>
<sequence>MSLSVAVAGASGYAGGELLRLLAHHPELEVRTVTAHANAGQPLVSVHPNLRSFASLTFQETTAEVLAGHDVVFLALPHGHSGGIAAQLPESTLVVDAGADHRLERADDWQAFYGTEHAGTWPYGMPELILADGGRQRRELRAARRIAAPGCNATAVTLAAAPGIAAGLIDATALTSVLAVGSSGAGRAAKTQLLAAELTGSAAPYGVGGSHRHLPEIAQNLRAVGAAEVRHSFTPVLVPMTRGILATVTAPLIGEATPEQVRSAWLTAYGDERFIHVLPTGEYPRTADVLGSNSVHIGVGLDEAAGRVVMIAAIDNLGKGTAGAAVQSANIALGFDEQLGLPVDGVAP</sequence>
<dbReference type="InterPro" id="IPR000706">
    <property type="entry name" value="AGPR_type-1"/>
</dbReference>
<dbReference type="Gene3D" id="3.40.50.720">
    <property type="entry name" value="NAD(P)-binding Rossmann-like Domain"/>
    <property type="match status" value="1"/>
</dbReference>
<dbReference type="GO" id="GO:0070401">
    <property type="term" value="F:NADP+ binding"/>
    <property type="evidence" value="ECO:0007669"/>
    <property type="project" value="InterPro"/>
</dbReference>
<proteinExistence type="inferred from homology"/>
<keyword evidence="3 5" id="KW-0521">NADP</keyword>
<dbReference type="SMART" id="SM00859">
    <property type="entry name" value="Semialdhyde_dh"/>
    <property type="match status" value="1"/>
</dbReference>
<dbReference type="InterPro" id="IPR036291">
    <property type="entry name" value="NAD(P)-bd_dom_sf"/>
</dbReference>
<reference evidence="8 9" key="1">
    <citation type="submission" date="2019-08" db="EMBL/GenBank/DDBJ databases">
        <title>Agrococcus lahaulensis sp. nov., isolated from a cold desert of the Indian Himalayas.</title>
        <authorList>
            <person name="Qu J.H."/>
        </authorList>
    </citation>
    <scope>NUCLEOTIDE SEQUENCE [LARGE SCALE GENOMIC DNA]</scope>
    <source>
        <strain evidence="8 9">NS18</strain>
    </source>
</reference>
<evidence type="ECO:0000256" key="3">
    <source>
        <dbReference type="ARBA" id="ARBA00022857"/>
    </source>
</evidence>
<evidence type="ECO:0000256" key="1">
    <source>
        <dbReference type="ARBA" id="ARBA00022571"/>
    </source>
</evidence>
<dbReference type="HAMAP" id="MF_00150">
    <property type="entry name" value="ArgC_type1"/>
    <property type="match status" value="1"/>
</dbReference>
<evidence type="ECO:0000256" key="4">
    <source>
        <dbReference type="ARBA" id="ARBA00023002"/>
    </source>
</evidence>
<dbReference type="GO" id="GO:0006526">
    <property type="term" value="P:L-arginine biosynthetic process"/>
    <property type="evidence" value="ECO:0007669"/>
    <property type="project" value="UniProtKB-UniRule"/>
</dbReference>
<dbReference type="EC" id="1.2.1.38" evidence="5"/>
<dbReference type="InterPro" id="IPR058924">
    <property type="entry name" value="AGPR_dimerisation_dom"/>
</dbReference>
<dbReference type="PANTHER" id="PTHR32338">
    <property type="entry name" value="N-ACETYL-GAMMA-GLUTAMYL-PHOSPHATE REDUCTASE, CHLOROPLASTIC-RELATED-RELATED"/>
    <property type="match status" value="1"/>
</dbReference>
<keyword evidence="4 5" id="KW-0560">Oxidoreductase</keyword>
<evidence type="ECO:0000256" key="6">
    <source>
        <dbReference type="PROSITE-ProRule" id="PRU10010"/>
    </source>
</evidence>
<dbReference type="GO" id="GO:0005737">
    <property type="term" value="C:cytoplasm"/>
    <property type="evidence" value="ECO:0007669"/>
    <property type="project" value="UniProtKB-SubCell"/>
</dbReference>
<dbReference type="Gene3D" id="3.30.360.10">
    <property type="entry name" value="Dihydrodipicolinate Reductase, domain 2"/>
    <property type="match status" value="1"/>
</dbReference>
<dbReference type="EMBL" id="VOIR01000002">
    <property type="protein sequence ID" value="KAA6437873.1"/>
    <property type="molecule type" value="Genomic_DNA"/>
</dbReference>
<dbReference type="PANTHER" id="PTHR32338:SF10">
    <property type="entry name" value="N-ACETYL-GAMMA-GLUTAMYL-PHOSPHATE REDUCTASE, CHLOROPLASTIC-RELATED"/>
    <property type="match status" value="1"/>
</dbReference>
<comment type="pathway">
    <text evidence="5">Amino-acid biosynthesis; L-arginine biosynthesis; N(2)-acetyl-L-ornithine from L-glutamate: step 3/4.</text>
</comment>
<dbReference type="PROSITE" id="PS01224">
    <property type="entry name" value="ARGC"/>
    <property type="match status" value="1"/>
</dbReference>
<dbReference type="Pfam" id="PF22698">
    <property type="entry name" value="Semialdhyde_dhC_1"/>
    <property type="match status" value="1"/>
</dbReference>
<dbReference type="CDD" id="cd24148">
    <property type="entry name" value="AGPR_1_actinobacAGPR_like"/>
    <property type="match status" value="1"/>
</dbReference>
<comment type="function">
    <text evidence="5">Catalyzes the NADPH-dependent reduction of N-acetyl-5-glutamyl phosphate to yield N-acetyl-L-glutamate 5-semialdehyde.</text>
</comment>
<dbReference type="SUPFAM" id="SSF55347">
    <property type="entry name" value="Glyceraldehyde-3-phosphate dehydrogenase-like, C-terminal domain"/>
    <property type="match status" value="1"/>
</dbReference>
<dbReference type="GO" id="GO:0051287">
    <property type="term" value="F:NAD binding"/>
    <property type="evidence" value="ECO:0007669"/>
    <property type="project" value="InterPro"/>
</dbReference>
<keyword evidence="5" id="KW-0963">Cytoplasm</keyword>
<evidence type="ECO:0000256" key="5">
    <source>
        <dbReference type="HAMAP-Rule" id="MF_00150"/>
    </source>
</evidence>
<protein>
    <recommendedName>
        <fullName evidence="5">N-acetyl-gamma-glutamyl-phosphate reductase</fullName>
        <shortName evidence="5">AGPR</shortName>
        <ecNumber evidence="5">1.2.1.38</ecNumber>
    </recommendedName>
    <alternativeName>
        <fullName evidence="5">N-acetyl-glutamate semialdehyde dehydrogenase</fullName>
        <shortName evidence="5">NAGSA dehydrogenase</shortName>
    </alternativeName>
</protein>
<dbReference type="InterPro" id="IPR050085">
    <property type="entry name" value="AGPR"/>
</dbReference>
<keyword evidence="9" id="KW-1185">Reference proteome</keyword>
<dbReference type="SUPFAM" id="SSF51735">
    <property type="entry name" value="NAD(P)-binding Rossmann-fold domains"/>
    <property type="match status" value="1"/>
</dbReference>
<evidence type="ECO:0000313" key="9">
    <source>
        <dbReference type="Proteomes" id="UP000323221"/>
    </source>
</evidence>
<evidence type="ECO:0000313" key="8">
    <source>
        <dbReference type="EMBL" id="KAA6437873.1"/>
    </source>
</evidence>
<dbReference type="NCBIfam" id="TIGR01850">
    <property type="entry name" value="argC"/>
    <property type="match status" value="1"/>
</dbReference>